<feature type="domain" description="Protein kinase" evidence="14">
    <location>
        <begin position="438"/>
        <end position="712"/>
    </location>
</feature>
<dbReference type="GO" id="GO:0004672">
    <property type="term" value="F:protein kinase activity"/>
    <property type="evidence" value="ECO:0000318"/>
    <property type="project" value="GO_Central"/>
</dbReference>
<keyword evidence="9 13" id="KW-1133">Transmembrane helix</keyword>
<dbReference type="InterPro" id="IPR001245">
    <property type="entry name" value="Ser-Thr/Tyr_kinase_cat_dom"/>
</dbReference>
<keyword evidence="4 13" id="KW-0812">Transmembrane</keyword>
<dbReference type="Pfam" id="PF07714">
    <property type="entry name" value="PK_Tyr_Ser-Thr"/>
    <property type="match status" value="1"/>
</dbReference>
<dbReference type="GO" id="GO:0004714">
    <property type="term" value="F:transmembrane receptor protein tyrosine kinase activity"/>
    <property type="evidence" value="ECO:0007669"/>
    <property type="project" value="InterPro"/>
</dbReference>
<dbReference type="EMBL" id="CM001882">
    <property type="protein sequence ID" value="EOY03741.1"/>
    <property type="molecule type" value="Genomic_DNA"/>
</dbReference>
<feature type="binding site" evidence="12">
    <location>
        <position position="467"/>
    </location>
    <ligand>
        <name>ATP</name>
        <dbReference type="ChEBI" id="CHEBI:30616"/>
    </ligand>
</feature>
<dbReference type="GO" id="GO:0005886">
    <property type="term" value="C:plasma membrane"/>
    <property type="evidence" value="ECO:0000318"/>
    <property type="project" value="GO_Central"/>
</dbReference>
<dbReference type="SMART" id="SM00220">
    <property type="entry name" value="S_TKc"/>
    <property type="match status" value="1"/>
</dbReference>
<keyword evidence="11" id="KW-0325">Glycoprotein</keyword>
<evidence type="ECO:0000256" key="8">
    <source>
        <dbReference type="ARBA" id="ARBA00022840"/>
    </source>
</evidence>
<evidence type="ECO:0000256" key="6">
    <source>
        <dbReference type="ARBA" id="ARBA00022741"/>
    </source>
</evidence>
<keyword evidence="3" id="KW-0808">Transferase</keyword>
<dbReference type="PROSITE" id="PS50011">
    <property type="entry name" value="PROTEIN_KINASE_DOM"/>
    <property type="match status" value="1"/>
</dbReference>
<dbReference type="FunFam" id="2.60.120.430:FF:000007">
    <property type="entry name" value="FERONIA receptor-like kinase"/>
    <property type="match status" value="1"/>
</dbReference>
<gene>
    <name evidence="15" type="ORF">TCM_018903</name>
</gene>
<keyword evidence="6 12" id="KW-0547">Nucleotide-binding</keyword>
<dbReference type="InterPro" id="IPR011009">
    <property type="entry name" value="Kinase-like_dom_sf"/>
</dbReference>
<evidence type="ECO:0000256" key="13">
    <source>
        <dbReference type="SAM" id="Phobius"/>
    </source>
</evidence>
<evidence type="ECO:0000256" key="12">
    <source>
        <dbReference type="PROSITE-ProRule" id="PRU10141"/>
    </source>
</evidence>
<feature type="transmembrane region" description="Helical" evidence="13">
    <location>
        <begin position="365"/>
        <end position="389"/>
    </location>
</feature>
<dbReference type="Gramene" id="EOY03741">
    <property type="protein sequence ID" value="EOY03741"/>
    <property type="gene ID" value="TCM_018903"/>
</dbReference>
<evidence type="ECO:0000259" key="14">
    <source>
        <dbReference type="PROSITE" id="PS50011"/>
    </source>
</evidence>
<dbReference type="Proteomes" id="UP000026915">
    <property type="component" value="Chromosome 4"/>
</dbReference>
<organism evidence="15 16">
    <name type="scientific">Theobroma cacao</name>
    <name type="common">Cacao</name>
    <name type="synonym">Cocoa</name>
    <dbReference type="NCBI Taxonomy" id="3641"/>
    <lineage>
        <taxon>Eukaryota</taxon>
        <taxon>Viridiplantae</taxon>
        <taxon>Streptophyta</taxon>
        <taxon>Embryophyta</taxon>
        <taxon>Tracheophyta</taxon>
        <taxon>Spermatophyta</taxon>
        <taxon>Magnoliopsida</taxon>
        <taxon>eudicotyledons</taxon>
        <taxon>Gunneridae</taxon>
        <taxon>Pentapetalae</taxon>
        <taxon>rosids</taxon>
        <taxon>malvids</taxon>
        <taxon>Malvales</taxon>
        <taxon>Malvaceae</taxon>
        <taxon>Byttnerioideae</taxon>
        <taxon>Theobroma</taxon>
    </lineage>
</organism>
<keyword evidence="7 15" id="KW-0418">Kinase</keyword>
<dbReference type="CDD" id="cd14066">
    <property type="entry name" value="STKc_IRAK"/>
    <property type="match status" value="1"/>
</dbReference>
<dbReference type="GO" id="GO:0005524">
    <property type="term" value="F:ATP binding"/>
    <property type="evidence" value="ECO:0007669"/>
    <property type="project" value="UniProtKB-UniRule"/>
</dbReference>
<dbReference type="InterPro" id="IPR045272">
    <property type="entry name" value="ANXUR1/2-like"/>
</dbReference>
<dbReference type="AlphaFoldDB" id="A0A061EFS6"/>
<reference evidence="15 16" key="1">
    <citation type="journal article" date="2013" name="Genome Biol.">
        <title>The genome sequence of the most widely cultivated cacao type and its use to identify candidate genes regulating pod color.</title>
        <authorList>
            <person name="Motamayor J.C."/>
            <person name="Mockaitis K."/>
            <person name="Schmutz J."/>
            <person name="Haiminen N."/>
            <person name="Iii D.L."/>
            <person name="Cornejo O."/>
            <person name="Findley S.D."/>
            <person name="Zheng P."/>
            <person name="Utro F."/>
            <person name="Royaert S."/>
            <person name="Saski C."/>
            <person name="Jenkins J."/>
            <person name="Podicheti R."/>
            <person name="Zhao M."/>
            <person name="Scheffler B.E."/>
            <person name="Stack J.C."/>
            <person name="Feltus F.A."/>
            <person name="Mustiga G.M."/>
            <person name="Amores F."/>
            <person name="Phillips W."/>
            <person name="Marelli J.P."/>
            <person name="May G.D."/>
            <person name="Shapiro H."/>
            <person name="Ma J."/>
            <person name="Bustamante C.D."/>
            <person name="Schnell R.J."/>
            <person name="Main D."/>
            <person name="Gilbert D."/>
            <person name="Parida L."/>
            <person name="Kuhn D.N."/>
        </authorList>
    </citation>
    <scope>NUCLEOTIDE SEQUENCE [LARGE SCALE GENOMIC DNA]</scope>
    <source>
        <strain evidence="16">cv. Matina 1-6</strain>
    </source>
</reference>
<dbReference type="InterPro" id="IPR000719">
    <property type="entry name" value="Prot_kinase_dom"/>
</dbReference>
<dbReference type="InParanoid" id="A0A061EFS6"/>
<evidence type="ECO:0000256" key="1">
    <source>
        <dbReference type="ARBA" id="ARBA00004479"/>
    </source>
</evidence>
<dbReference type="InterPro" id="IPR017441">
    <property type="entry name" value="Protein_kinase_ATP_BS"/>
</dbReference>
<evidence type="ECO:0000256" key="4">
    <source>
        <dbReference type="ARBA" id="ARBA00022692"/>
    </source>
</evidence>
<dbReference type="Gene3D" id="2.60.120.430">
    <property type="entry name" value="Galactose-binding lectin"/>
    <property type="match status" value="1"/>
</dbReference>
<keyword evidence="8 12" id="KW-0067">ATP-binding</keyword>
<comment type="subcellular location">
    <subcellularLocation>
        <location evidence="1">Membrane</location>
        <topology evidence="1">Single-pass type I membrane protein</topology>
    </subcellularLocation>
</comment>
<evidence type="ECO:0000313" key="16">
    <source>
        <dbReference type="Proteomes" id="UP000026915"/>
    </source>
</evidence>
<evidence type="ECO:0000256" key="11">
    <source>
        <dbReference type="ARBA" id="ARBA00023180"/>
    </source>
</evidence>
<name>A0A061EFS6_THECC</name>
<dbReference type="FunFam" id="1.10.510.10:FF:000252">
    <property type="entry name" value="Receptor-like protein kinase FERONIA"/>
    <property type="match status" value="1"/>
</dbReference>
<evidence type="ECO:0000313" key="15">
    <source>
        <dbReference type="EMBL" id="EOY03741.1"/>
    </source>
</evidence>
<dbReference type="eggNOG" id="KOG1187">
    <property type="taxonomic scope" value="Eukaryota"/>
</dbReference>
<evidence type="ECO:0000256" key="9">
    <source>
        <dbReference type="ARBA" id="ARBA00022989"/>
    </source>
</evidence>
<evidence type="ECO:0000256" key="2">
    <source>
        <dbReference type="ARBA" id="ARBA00022527"/>
    </source>
</evidence>
<dbReference type="InterPro" id="IPR008271">
    <property type="entry name" value="Ser/Thr_kinase_AS"/>
</dbReference>
<evidence type="ECO:0000256" key="3">
    <source>
        <dbReference type="ARBA" id="ARBA00022679"/>
    </source>
</evidence>
<keyword evidence="10 13" id="KW-0472">Membrane</keyword>
<evidence type="ECO:0000256" key="10">
    <source>
        <dbReference type="ARBA" id="ARBA00023136"/>
    </source>
</evidence>
<dbReference type="GO" id="GO:0004674">
    <property type="term" value="F:protein serine/threonine kinase activity"/>
    <property type="evidence" value="ECO:0007669"/>
    <property type="project" value="UniProtKB-KW"/>
</dbReference>
<dbReference type="FunFam" id="3.30.200.20:FF:000645">
    <property type="entry name" value="Receptor-like protein kinase FERONIA"/>
    <property type="match status" value="1"/>
</dbReference>
<keyword evidence="2" id="KW-0723">Serine/threonine-protein kinase</keyword>
<dbReference type="SUPFAM" id="SSF56112">
    <property type="entry name" value="Protein kinase-like (PK-like)"/>
    <property type="match status" value="1"/>
</dbReference>
<dbReference type="Gene3D" id="3.30.200.20">
    <property type="entry name" value="Phosphorylase Kinase, domain 1"/>
    <property type="match status" value="1"/>
</dbReference>
<dbReference type="OMA" id="KMYRINV"/>
<dbReference type="InterPro" id="IPR024788">
    <property type="entry name" value="Malectin-like_Carb-bd_dom"/>
</dbReference>
<dbReference type="Pfam" id="PF12819">
    <property type="entry name" value="Malectin_like"/>
    <property type="match status" value="1"/>
</dbReference>
<dbReference type="PANTHER" id="PTHR27003">
    <property type="entry name" value="OS07G0166700 PROTEIN"/>
    <property type="match status" value="1"/>
</dbReference>
<accession>A0A061EFS6</accession>
<dbReference type="Gene3D" id="1.10.510.10">
    <property type="entry name" value="Transferase(Phosphotransferase) domain 1"/>
    <property type="match status" value="1"/>
</dbReference>
<evidence type="ECO:0000256" key="7">
    <source>
        <dbReference type="ARBA" id="ARBA00022777"/>
    </source>
</evidence>
<dbReference type="PROSITE" id="PS00107">
    <property type="entry name" value="PROTEIN_KINASE_ATP"/>
    <property type="match status" value="1"/>
</dbReference>
<evidence type="ECO:0000256" key="5">
    <source>
        <dbReference type="ARBA" id="ARBA00022729"/>
    </source>
</evidence>
<protein>
    <submittedName>
        <fullName evidence="15">Malectin/receptor-like protein kinase family protein, putative</fullName>
    </submittedName>
</protein>
<dbReference type="PROSITE" id="PS00108">
    <property type="entry name" value="PROTEIN_KINASE_ST"/>
    <property type="match status" value="1"/>
</dbReference>
<keyword evidence="16" id="KW-1185">Reference proteome</keyword>
<sequence length="750" mass="83342">MKNTRKGYVSLQKLSIPAPFYFMLLLQNLNISVAYTPPDNIALDCGSINNNTDITGRLWLGDTKYLDQPNNIESVVLSVSDNQKLKISFTSNHSMPDSYAFINGIEIVSMPDNLYYSADNDTGFLFVNELTFTRIGKNMALEMLYRTNVGGKFLSPSEDTGMCRSWSTDDDYLTDARPSALPFNTSIKLNFSKIRYYTAPVPIYVCGRSMGNDKTMNGNYRLTWQFQVDPGFTYLVRLHFCEFQSEITAVGDRVFQIYIHDLVAENEADVVSWAGGSRIPVYRDYAVMIAEAGKQKKTNLSIALHPGPVRDTLYSDAILNGLDIFKLSKDGNLAGSNPDLDLNLQMSPPSGASPSQLVKPKNDKATIITAVGGVVAGLFTISLLCFMISRFGSVHCNSWCALSFCSKTEPTSTYGPVLPSDMCRHFSLGEIKTATNNFENTSVIGAGGFGNVYKAFIDGGSKAVAIKRLNPGSQKGAHEFRTEIEMLSQLRHHNLVSLIGYCEDNNEMILVYDYMVHGALRDHLYKTNKPPLDWEQRLRICIGAAHGLHYLHRGPNHTIIHRDVKTTNILLGEKWVAKVSDFGLSKMNNLSKTHISTVVKGSFGYLDPEYYRLLRLTEKSDVYSFGVVLCEVLCARAPLDPTVDHMQISLVEWAQHCYNNGTLDQIIDPYLQGKINPASLKKFDEVAINCLASEGIKRPAMSEVVCGLELALQLQESEMNAKAENHLNDSTVIDYHVLFTSGSGSMNTGR</sequence>
<proteinExistence type="predicted"/>
<keyword evidence="5" id="KW-0732">Signal</keyword>
<dbReference type="PANTHER" id="PTHR27003:SF456">
    <property type="entry name" value="RECEPTOR-LIKE PROTEIN KINASE FERONIA"/>
    <property type="match status" value="1"/>
</dbReference>
<dbReference type="HOGENOM" id="CLU_000288_42_5_1"/>